<reference evidence="2" key="1">
    <citation type="submission" date="2021-02" db="EMBL/GenBank/DDBJ databases">
        <authorList>
            <person name="Nowell W R."/>
        </authorList>
    </citation>
    <scope>NUCLEOTIDE SEQUENCE</scope>
</reference>
<evidence type="ECO:0000313" key="2">
    <source>
        <dbReference type="EMBL" id="CAF1452499.1"/>
    </source>
</evidence>
<name>A0A815PRW2_ADIRI</name>
<comment type="caution">
    <text evidence="2">The sequence shown here is derived from an EMBL/GenBank/DDBJ whole genome shotgun (WGS) entry which is preliminary data.</text>
</comment>
<gene>
    <name evidence="2" type="ORF">EDS130_LOCUS39610</name>
</gene>
<dbReference type="Pfam" id="PF13228">
    <property type="entry name" value="DUF4037"/>
    <property type="match status" value="1"/>
</dbReference>
<protein>
    <recommendedName>
        <fullName evidence="1">DUF4037 domain-containing protein</fullName>
    </recommendedName>
</protein>
<dbReference type="InterPro" id="IPR025117">
    <property type="entry name" value="DUF4037"/>
</dbReference>
<accession>A0A815PRW2</accession>
<proteinExistence type="predicted"/>
<dbReference type="OrthoDB" id="9972642at2759"/>
<sequence>MPALKFDLAISDEEGLTEKKEWKLDGKLLSVLDPGTSAPDFCDVDNVPFIPGLDLCERFFFDLVKPLLDKDYPSLEYVACRLGEGSDVLGFDTNQSRDHDWGPKFDLLLEDEQHIDELNTFFSKHLRGKSICGYSTQFQRFTEQDGATTLVNTPDDDESTCHGIRIMTMKQFFVSYLNWQIGTGEPTLEDWLTFPTRIRTQLAYYPKDIWLYLIGCCWQRIGQEEHLMCRAGQAEDELGSAIIASRLIRDVMRLTFLLEKQYCPYAKWLGTAFRRCTTHGSSLEPILQQVQLAQTWQEREQYINQAYERLALLTKEKLSDIIDSTKYSIPSERSQFHGRPFYVINGGAIADIIFAQIENAQIRQLPRIGSTDLFIDNTDAMLSELRLKMKRIFQ</sequence>
<dbReference type="EMBL" id="CAJNOJ010000449">
    <property type="protein sequence ID" value="CAF1452499.1"/>
    <property type="molecule type" value="Genomic_DNA"/>
</dbReference>
<dbReference type="AlphaFoldDB" id="A0A815PRW2"/>
<evidence type="ECO:0000313" key="3">
    <source>
        <dbReference type="Proteomes" id="UP000663852"/>
    </source>
</evidence>
<organism evidence="2 3">
    <name type="scientific">Adineta ricciae</name>
    <name type="common">Rotifer</name>
    <dbReference type="NCBI Taxonomy" id="249248"/>
    <lineage>
        <taxon>Eukaryota</taxon>
        <taxon>Metazoa</taxon>
        <taxon>Spiralia</taxon>
        <taxon>Gnathifera</taxon>
        <taxon>Rotifera</taxon>
        <taxon>Eurotatoria</taxon>
        <taxon>Bdelloidea</taxon>
        <taxon>Adinetida</taxon>
        <taxon>Adinetidae</taxon>
        <taxon>Adineta</taxon>
    </lineage>
</organism>
<feature type="domain" description="DUF4037" evidence="1">
    <location>
        <begin position="196"/>
        <end position="269"/>
    </location>
</feature>
<evidence type="ECO:0000259" key="1">
    <source>
        <dbReference type="Pfam" id="PF13228"/>
    </source>
</evidence>
<dbReference type="Proteomes" id="UP000663852">
    <property type="component" value="Unassembled WGS sequence"/>
</dbReference>